<evidence type="ECO:0000313" key="3">
    <source>
        <dbReference type="Proteomes" id="UP000741360"/>
    </source>
</evidence>
<comment type="caution">
    <text evidence="2">The sequence shown here is derived from an EMBL/GenBank/DDBJ whole genome shotgun (WGS) entry which is preliminary data.</text>
</comment>
<sequence length="445" mass="49220">MSMQTTEFFPKQPRWPVRSHIPRFGLVAALCGATFWILAFTGAPVRADELQDLKQQLGTLQKRIETLESEKVEKERLQRRVEKLEAEKKEEVVLKKGPIPGSFVVPGTNTAIKFGGFVQFDTQLDFTGDSGDTFSASNIPLKKLPDTQGGGGRTEHLRLTARNTRLNFTSLTPSPWGDVKGFFEFDFRGAQGNQATTNAEAPRLRHAYVETGPLLFGQTWSTFFSLGTAADTLSWVGGAGGTFARQPQIRYTRKVGATELQFALENPETDIGNAPTGSGDLNDLYPDVVAKARWKGKWGLADVAWLSRFLRVDRAGVNQTEYGWGVTANARINTWGKDAAFVQTVAGQGLGHYLDFSFKSGHLVSGDIEPSDQWGAKLGYKHVFSDQIESNVSGGIEMDNPPQGFTGDPNHRLWSGHANVFYKPFPKNVPGLWYGLEYIHGERRT</sequence>
<dbReference type="AlphaFoldDB" id="A0A932GNF1"/>
<dbReference type="InterPro" id="IPR045748">
    <property type="entry name" value="DcaP"/>
</dbReference>
<dbReference type="Pfam" id="PF19577">
    <property type="entry name" value="DcaP"/>
    <property type="match status" value="1"/>
</dbReference>
<protein>
    <submittedName>
        <fullName evidence="2">Porin</fullName>
    </submittedName>
</protein>
<dbReference type="EMBL" id="JACPSX010000088">
    <property type="protein sequence ID" value="MBI3014361.1"/>
    <property type="molecule type" value="Genomic_DNA"/>
</dbReference>
<dbReference type="Proteomes" id="UP000741360">
    <property type="component" value="Unassembled WGS sequence"/>
</dbReference>
<organism evidence="2 3">
    <name type="scientific">Tectimicrobiota bacterium</name>
    <dbReference type="NCBI Taxonomy" id="2528274"/>
    <lineage>
        <taxon>Bacteria</taxon>
        <taxon>Pseudomonadati</taxon>
        <taxon>Nitrospinota/Tectimicrobiota group</taxon>
        <taxon>Candidatus Tectimicrobiota</taxon>
    </lineage>
</organism>
<proteinExistence type="predicted"/>
<evidence type="ECO:0000256" key="1">
    <source>
        <dbReference type="SAM" id="Coils"/>
    </source>
</evidence>
<evidence type="ECO:0000313" key="2">
    <source>
        <dbReference type="EMBL" id="MBI3014361.1"/>
    </source>
</evidence>
<dbReference type="SUPFAM" id="SSF56935">
    <property type="entry name" value="Porins"/>
    <property type="match status" value="1"/>
</dbReference>
<feature type="non-terminal residue" evidence="2">
    <location>
        <position position="445"/>
    </location>
</feature>
<reference evidence="2" key="1">
    <citation type="submission" date="2020-07" db="EMBL/GenBank/DDBJ databases">
        <title>Huge and variable diversity of episymbiotic CPR bacteria and DPANN archaea in groundwater ecosystems.</title>
        <authorList>
            <person name="He C.Y."/>
            <person name="Keren R."/>
            <person name="Whittaker M."/>
            <person name="Farag I.F."/>
            <person name="Doudna J."/>
            <person name="Cate J.H.D."/>
            <person name="Banfield J.F."/>
        </authorList>
    </citation>
    <scope>NUCLEOTIDE SEQUENCE</scope>
    <source>
        <strain evidence="2">NC_groundwater_717_Ag_S-0.2um_59_8</strain>
    </source>
</reference>
<feature type="coiled-coil region" evidence="1">
    <location>
        <begin position="50"/>
        <end position="94"/>
    </location>
</feature>
<accession>A0A932GNF1</accession>
<gene>
    <name evidence="2" type="ORF">HYY65_04725</name>
</gene>
<keyword evidence="1" id="KW-0175">Coiled coil</keyword>
<name>A0A932GNF1_UNCTE</name>